<gene>
    <name evidence="1" type="ORF">F511_24334</name>
</gene>
<sequence length="281" mass="31702">METDLEEPSLTRPEDIIVEITKRSIAVSDEDDNLEGAENEIARKMASFTAPKQFLKEPLRSGEYDDMSGLKKPSKIIENLSGVSATTEYSVEEPLEKEKSEEDSMSIEDILKQIPEGLMLPSLKAAEITKINFACGIEIPEVNEGDWYKANLPRIATSNKGKELLVAAEEIKGNLAKDMFSLICADIDFLVQLREKIIADVVSFFHSFSLSRLANLGSVKEIISKEEQILAWAETDSLETAVRRREYILLNTERCFCENFWKPIDKTSKPVNPHQPLIFRS</sequence>
<name>A0A2Z7DA73_9LAMI</name>
<dbReference type="Proteomes" id="UP000250235">
    <property type="component" value="Unassembled WGS sequence"/>
</dbReference>
<dbReference type="AlphaFoldDB" id="A0A2Z7DA73"/>
<keyword evidence="2" id="KW-1185">Reference proteome</keyword>
<accession>A0A2Z7DA73</accession>
<organism evidence="1 2">
    <name type="scientific">Dorcoceras hygrometricum</name>
    <dbReference type="NCBI Taxonomy" id="472368"/>
    <lineage>
        <taxon>Eukaryota</taxon>
        <taxon>Viridiplantae</taxon>
        <taxon>Streptophyta</taxon>
        <taxon>Embryophyta</taxon>
        <taxon>Tracheophyta</taxon>
        <taxon>Spermatophyta</taxon>
        <taxon>Magnoliopsida</taxon>
        <taxon>eudicotyledons</taxon>
        <taxon>Gunneridae</taxon>
        <taxon>Pentapetalae</taxon>
        <taxon>asterids</taxon>
        <taxon>lamiids</taxon>
        <taxon>Lamiales</taxon>
        <taxon>Gesneriaceae</taxon>
        <taxon>Didymocarpoideae</taxon>
        <taxon>Trichosporeae</taxon>
        <taxon>Loxocarpinae</taxon>
        <taxon>Dorcoceras</taxon>
    </lineage>
</organism>
<dbReference type="EMBL" id="KQ989552">
    <property type="protein sequence ID" value="KZV54278.1"/>
    <property type="molecule type" value="Genomic_DNA"/>
</dbReference>
<dbReference type="OrthoDB" id="1741306at2759"/>
<reference evidence="1 2" key="1">
    <citation type="journal article" date="2015" name="Proc. Natl. Acad. Sci. U.S.A.">
        <title>The resurrection genome of Boea hygrometrica: A blueprint for survival of dehydration.</title>
        <authorList>
            <person name="Xiao L."/>
            <person name="Yang G."/>
            <person name="Zhang L."/>
            <person name="Yang X."/>
            <person name="Zhao S."/>
            <person name="Ji Z."/>
            <person name="Zhou Q."/>
            <person name="Hu M."/>
            <person name="Wang Y."/>
            <person name="Chen M."/>
            <person name="Xu Y."/>
            <person name="Jin H."/>
            <person name="Xiao X."/>
            <person name="Hu G."/>
            <person name="Bao F."/>
            <person name="Hu Y."/>
            <person name="Wan P."/>
            <person name="Li L."/>
            <person name="Deng X."/>
            <person name="Kuang T."/>
            <person name="Xiang C."/>
            <person name="Zhu J.K."/>
            <person name="Oliver M.J."/>
            <person name="He Y."/>
        </authorList>
    </citation>
    <scope>NUCLEOTIDE SEQUENCE [LARGE SCALE GENOMIC DNA]</scope>
    <source>
        <strain evidence="2">cv. XS01</strain>
    </source>
</reference>
<proteinExistence type="predicted"/>
<evidence type="ECO:0000313" key="2">
    <source>
        <dbReference type="Proteomes" id="UP000250235"/>
    </source>
</evidence>
<evidence type="ECO:0000313" key="1">
    <source>
        <dbReference type="EMBL" id="KZV54278.1"/>
    </source>
</evidence>
<protein>
    <submittedName>
        <fullName evidence="1">Splicing factor 3B subunit 1</fullName>
    </submittedName>
</protein>